<comment type="catalytic activity">
    <reaction evidence="10 12">
        <text>dTMP + ATP = dTDP + ADP</text>
        <dbReference type="Rhea" id="RHEA:13517"/>
        <dbReference type="ChEBI" id="CHEBI:30616"/>
        <dbReference type="ChEBI" id="CHEBI:58369"/>
        <dbReference type="ChEBI" id="CHEBI:63528"/>
        <dbReference type="ChEBI" id="CHEBI:456216"/>
        <dbReference type="EC" id="2.7.4.9"/>
    </reaction>
</comment>
<evidence type="ECO:0000256" key="7">
    <source>
        <dbReference type="ARBA" id="ARBA00022777"/>
    </source>
</evidence>
<dbReference type="EC" id="2.7.4.9" evidence="2 12"/>
<dbReference type="Pfam" id="PF02223">
    <property type="entry name" value="Thymidylate_kin"/>
    <property type="match status" value="1"/>
</dbReference>
<evidence type="ECO:0000256" key="10">
    <source>
        <dbReference type="ARBA" id="ARBA00048743"/>
    </source>
</evidence>
<dbReference type="EMBL" id="CAADFL010000014">
    <property type="protein sequence ID" value="VFK06323.1"/>
    <property type="molecule type" value="Genomic_DNA"/>
</dbReference>
<sequence length="226" mass="24745">MFVTIEGVEGGGKSTSLSFVADLLGSAGKPVLVTREPGGTEIGEALRELLLRPGQTIGPDAELLLMFAARAEHLATVIRPALEAGQWVVCSRFTDATYAYQGAGRGIPNARIAVLEDWVQGTLRPDLTLILDIPVEEGLARVRRRGATDRFERERMAFFHRVRGAYLARANARPHRYRVIDARAPIGMVRERIRDVMREFLSGGLSDLGCSTAGKRISAKISGNFR</sequence>
<dbReference type="GO" id="GO:0004798">
    <property type="term" value="F:dTMP kinase activity"/>
    <property type="evidence" value="ECO:0007669"/>
    <property type="project" value="UniProtKB-UniRule"/>
</dbReference>
<evidence type="ECO:0000256" key="6">
    <source>
        <dbReference type="ARBA" id="ARBA00022741"/>
    </source>
</evidence>
<keyword evidence="8 12" id="KW-0067">ATP-binding</keyword>
<accession>A0A450VNG2</accession>
<dbReference type="Gene3D" id="3.40.50.300">
    <property type="entry name" value="P-loop containing nucleotide triphosphate hydrolases"/>
    <property type="match status" value="1"/>
</dbReference>
<dbReference type="InterPro" id="IPR027417">
    <property type="entry name" value="P-loop_NTPase"/>
</dbReference>
<evidence type="ECO:0000256" key="2">
    <source>
        <dbReference type="ARBA" id="ARBA00012980"/>
    </source>
</evidence>
<comment type="function">
    <text evidence="11 12">Phosphorylation of dTMP to form dTDP in both de novo and salvage pathways of dTTP synthesis.</text>
</comment>
<feature type="domain" description="Thymidylate kinase-like" evidence="13">
    <location>
        <begin position="5"/>
        <end position="193"/>
    </location>
</feature>
<dbReference type="NCBIfam" id="TIGR00041">
    <property type="entry name" value="DTMP_kinase"/>
    <property type="match status" value="1"/>
</dbReference>
<dbReference type="PANTHER" id="PTHR10344">
    <property type="entry name" value="THYMIDYLATE KINASE"/>
    <property type="match status" value="1"/>
</dbReference>
<keyword evidence="7 12" id="KW-0418">Kinase</keyword>
<keyword evidence="6 12" id="KW-0547">Nucleotide-binding</keyword>
<evidence type="ECO:0000256" key="8">
    <source>
        <dbReference type="ARBA" id="ARBA00022840"/>
    </source>
</evidence>
<evidence type="ECO:0000256" key="3">
    <source>
        <dbReference type="ARBA" id="ARBA00017144"/>
    </source>
</evidence>
<evidence type="ECO:0000259" key="13">
    <source>
        <dbReference type="Pfam" id="PF02223"/>
    </source>
</evidence>
<dbReference type="FunFam" id="3.40.50.300:FF:000225">
    <property type="entry name" value="Thymidylate kinase"/>
    <property type="match status" value="1"/>
</dbReference>
<dbReference type="GO" id="GO:0005829">
    <property type="term" value="C:cytosol"/>
    <property type="evidence" value="ECO:0007669"/>
    <property type="project" value="TreeGrafter"/>
</dbReference>
<dbReference type="PANTHER" id="PTHR10344:SF4">
    <property type="entry name" value="UMP-CMP KINASE 2, MITOCHONDRIAL"/>
    <property type="match status" value="1"/>
</dbReference>
<dbReference type="GO" id="GO:0006235">
    <property type="term" value="P:dTTP biosynthetic process"/>
    <property type="evidence" value="ECO:0007669"/>
    <property type="project" value="UniProtKB-UniRule"/>
</dbReference>
<evidence type="ECO:0000256" key="1">
    <source>
        <dbReference type="ARBA" id="ARBA00009776"/>
    </source>
</evidence>
<dbReference type="EMBL" id="CAADEZ010000235">
    <property type="protein sequence ID" value="VFJ59332.1"/>
    <property type="molecule type" value="Genomic_DNA"/>
</dbReference>
<dbReference type="SUPFAM" id="SSF52540">
    <property type="entry name" value="P-loop containing nucleoside triphosphate hydrolases"/>
    <property type="match status" value="1"/>
</dbReference>
<protein>
    <recommendedName>
        <fullName evidence="3 12">Thymidylate kinase</fullName>
        <ecNumber evidence="2 12">2.7.4.9</ecNumber>
    </recommendedName>
    <alternativeName>
        <fullName evidence="9 12">dTMP kinase</fullName>
    </alternativeName>
</protein>
<evidence type="ECO:0000313" key="15">
    <source>
        <dbReference type="EMBL" id="VFJ59332.1"/>
    </source>
</evidence>
<dbReference type="InterPro" id="IPR039430">
    <property type="entry name" value="Thymidylate_kin-like_dom"/>
</dbReference>
<evidence type="ECO:0000256" key="12">
    <source>
        <dbReference type="HAMAP-Rule" id="MF_00165"/>
    </source>
</evidence>
<keyword evidence="5 12" id="KW-0545">Nucleotide biosynthesis</keyword>
<dbReference type="AlphaFoldDB" id="A0A450VNG2"/>
<organism evidence="16">
    <name type="scientific">Candidatus Kentrum sp. FM</name>
    <dbReference type="NCBI Taxonomy" id="2126340"/>
    <lineage>
        <taxon>Bacteria</taxon>
        <taxon>Pseudomonadati</taxon>
        <taxon>Pseudomonadota</taxon>
        <taxon>Gammaproteobacteria</taxon>
        <taxon>Candidatus Kentrum</taxon>
    </lineage>
</organism>
<dbReference type="EMBL" id="CAADFA010000207">
    <property type="protein sequence ID" value="VFJ57734.1"/>
    <property type="molecule type" value="Genomic_DNA"/>
</dbReference>
<dbReference type="GO" id="GO:0006233">
    <property type="term" value="P:dTDP biosynthetic process"/>
    <property type="evidence" value="ECO:0007669"/>
    <property type="project" value="InterPro"/>
</dbReference>
<dbReference type="GO" id="GO:0005524">
    <property type="term" value="F:ATP binding"/>
    <property type="evidence" value="ECO:0007669"/>
    <property type="project" value="UniProtKB-UniRule"/>
</dbReference>
<evidence type="ECO:0000256" key="9">
    <source>
        <dbReference type="ARBA" id="ARBA00029962"/>
    </source>
</evidence>
<reference evidence="16" key="1">
    <citation type="submission" date="2019-02" db="EMBL/GenBank/DDBJ databases">
        <authorList>
            <person name="Gruber-Vodicka R. H."/>
            <person name="Seah K. B. B."/>
        </authorList>
    </citation>
    <scope>NUCLEOTIDE SEQUENCE</scope>
    <source>
        <strain evidence="15">BECK_BZ163</strain>
        <strain evidence="16">BECK_BZ164</strain>
        <strain evidence="14">BECK_BZ165</strain>
    </source>
</reference>
<name>A0A450VNG2_9GAMM</name>
<gene>
    <name evidence="12" type="primary">tmk</name>
    <name evidence="15" type="ORF">BECKFM1743A_GA0114220_102351</name>
    <name evidence="16" type="ORF">BECKFM1743B_GA0114221_100145</name>
    <name evidence="14" type="ORF">BECKFM1743C_GA0114222_102075</name>
</gene>
<proteinExistence type="inferred from homology"/>
<feature type="binding site" evidence="12">
    <location>
        <begin position="7"/>
        <end position="14"/>
    </location>
    <ligand>
        <name>ATP</name>
        <dbReference type="ChEBI" id="CHEBI:30616"/>
    </ligand>
</feature>
<evidence type="ECO:0000313" key="16">
    <source>
        <dbReference type="EMBL" id="VFK06323.1"/>
    </source>
</evidence>
<dbReference type="HAMAP" id="MF_00165">
    <property type="entry name" value="Thymidylate_kinase"/>
    <property type="match status" value="1"/>
</dbReference>
<evidence type="ECO:0000313" key="14">
    <source>
        <dbReference type="EMBL" id="VFJ57734.1"/>
    </source>
</evidence>
<evidence type="ECO:0000256" key="11">
    <source>
        <dbReference type="ARBA" id="ARBA00057735"/>
    </source>
</evidence>
<dbReference type="GO" id="GO:0006227">
    <property type="term" value="P:dUDP biosynthetic process"/>
    <property type="evidence" value="ECO:0007669"/>
    <property type="project" value="TreeGrafter"/>
</dbReference>
<comment type="similarity">
    <text evidence="1 12">Belongs to the thymidylate kinase family.</text>
</comment>
<dbReference type="InterPro" id="IPR018094">
    <property type="entry name" value="Thymidylate_kinase"/>
</dbReference>
<dbReference type="CDD" id="cd01672">
    <property type="entry name" value="TMPK"/>
    <property type="match status" value="1"/>
</dbReference>
<keyword evidence="4 12" id="KW-0808">Transferase</keyword>
<evidence type="ECO:0000256" key="4">
    <source>
        <dbReference type="ARBA" id="ARBA00022679"/>
    </source>
</evidence>
<evidence type="ECO:0000256" key="5">
    <source>
        <dbReference type="ARBA" id="ARBA00022727"/>
    </source>
</evidence>